<keyword evidence="7 31" id="KW-0812">Transmembrane</keyword>
<evidence type="ECO:0000256" key="25">
    <source>
        <dbReference type="ARBA" id="ARBA00047596"/>
    </source>
</evidence>
<evidence type="ECO:0000256" key="19">
    <source>
        <dbReference type="ARBA" id="ARBA00033014"/>
    </source>
</evidence>
<evidence type="ECO:0000256" key="14">
    <source>
        <dbReference type="ARBA" id="ARBA00023180"/>
    </source>
</evidence>
<organism evidence="32 33">
    <name type="scientific">Ciona intestinalis</name>
    <name type="common">Transparent sea squirt</name>
    <name type="synonym">Ascidia intestinalis</name>
    <dbReference type="NCBI Taxonomy" id="7719"/>
    <lineage>
        <taxon>Eukaryota</taxon>
        <taxon>Metazoa</taxon>
        <taxon>Chordata</taxon>
        <taxon>Tunicata</taxon>
        <taxon>Ascidiacea</taxon>
        <taxon>Phlebobranchia</taxon>
        <taxon>Cionidae</taxon>
        <taxon>Ciona</taxon>
    </lineage>
</organism>
<feature type="transmembrane region" description="Helical" evidence="31">
    <location>
        <begin position="55"/>
        <end position="76"/>
    </location>
</feature>
<feature type="transmembrane region" description="Helical" evidence="31">
    <location>
        <begin position="82"/>
        <end position="104"/>
    </location>
</feature>
<dbReference type="EMBL" id="EAAA01002620">
    <property type="status" value="NOT_ANNOTATED_CDS"/>
    <property type="molecule type" value="Genomic_DNA"/>
</dbReference>
<dbReference type="InterPro" id="IPR002657">
    <property type="entry name" value="BilAc:Na_symport/Acr3"/>
</dbReference>
<dbReference type="InParanoid" id="F6Y070"/>
<evidence type="ECO:0000256" key="22">
    <source>
        <dbReference type="ARBA" id="ARBA00034231"/>
    </source>
</evidence>
<evidence type="ECO:0000256" key="1">
    <source>
        <dbReference type="ARBA" id="ARBA00004141"/>
    </source>
</evidence>
<dbReference type="GO" id="GO:0015293">
    <property type="term" value="F:symporter activity"/>
    <property type="evidence" value="ECO:0007669"/>
    <property type="project" value="UniProtKB-KW"/>
</dbReference>
<evidence type="ECO:0000256" key="23">
    <source>
        <dbReference type="ARBA" id="ARBA00046038"/>
    </source>
</evidence>
<dbReference type="Gene3D" id="1.20.1530.20">
    <property type="match status" value="1"/>
</dbReference>
<keyword evidence="13 31" id="KW-0472">Membrane</keyword>
<evidence type="ECO:0000256" key="8">
    <source>
        <dbReference type="ARBA" id="ARBA00022847"/>
    </source>
</evidence>
<evidence type="ECO:0000256" key="30">
    <source>
        <dbReference type="ARBA" id="ARBA00049276"/>
    </source>
</evidence>
<dbReference type="Ensembl" id="ENSCINT00000013851.3">
    <property type="protein sequence ID" value="ENSCINP00000013851.3"/>
    <property type="gene ID" value="ENSCING00000006754.3"/>
</dbReference>
<dbReference type="Proteomes" id="UP000008144">
    <property type="component" value="Chromosome 8"/>
</dbReference>
<evidence type="ECO:0000256" key="18">
    <source>
        <dbReference type="ARBA" id="ARBA00032438"/>
    </source>
</evidence>
<comment type="subunit">
    <text evidence="3">Monomer and homodimer.</text>
</comment>
<dbReference type="AlphaFoldDB" id="F6Y070"/>
<dbReference type="GeneTree" id="ENSGT00950000182808"/>
<dbReference type="OMA" id="NILAYLM"/>
<dbReference type="GO" id="GO:0016020">
    <property type="term" value="C:membrane"/>
    <property type="evidence" value="ECO:0007669"/>
    <property type="project" value="UniProtKB-SubCell"/>
</dbReference>
<evidence type="ECO:0000256" key="4">
    <source>
        <dbReference type="ARBA" id="ARBA00013351"/>
    </source>
</evidence>
<feature type="transmembrane region" description="Helical" evidence="31">
    <location>
        <begin position="116"/>
        <end position="141"/>
    </location>
</feature>
<reference evidence="33" key="1">
    <citation type="journal article" date="2002" name="Science">
        <title>The draft genome of Ciona intestinalis: insights into chordate and vertebrate origins.</title>
        <authorList>
            <person name="Dehal P."/>
            <person name="Satou Y."/>
            <person name="Campbell R.K."/>
            <person name="Chapman J."/>
            <person name="Degnan B."/>
            <person name="De Tomaso A."/>
            <person name="Davidson B."/>
            <person name="Di Gregorio A."/>
            <person name="Gelpke M."/>
            <person name="Goodstein D.M."/>
            <person name="Harafuji N."/>
            <person name="Hastings K.E."/>
            <person name="Ho I."/>
            <person name="Hotta K."/>
            <person name="Huang W."/>
            <person name="Kawashima T."/>
            <person name="Lemaire P."/>
            <person name="Martinez D."/>
            <person name="Meinertzhagen I.A."/>
            <person name="Necula S."/>
            <person name="Nonaka M."/>
            <person name="Putnam N."/>
            <person name="Rash S."/>
            <person name="Saiga H."/>
            <person name="Satake M."/>
            <person name="Terry A."/>
            <person name="Yamada L."/>
            <person name="Wang H.G."/>
            <person name="Awazu S."/>
            <person name="Azumi K."/>
            <person name="Boore J."/>
            <person name="Branno M."/>
            <person name="Chin-Bow S."/>
            <person name="DeSantis R."/>
            <person name="Doyle S."/>
            <person name="Francino P."/>
            <person name="Keys D.N."/>
            <person name="Haga S."/>
            <person name="Hayashi H."/>
            <person name="Hino K."/>
            <person name="Imai K.S."/>
            <person name="Inaba K."/>
            <person name="Kano S."/>
            <person name="Kobayashi K."/>
            <person name="Kobayashi M."/>
            <person name="Lee B.I."/>
            <person name="Makabe K.W."/>
            <person name="Manohar C."/>
            <person name="Matassi G."/>
            <person name="Medina M."/>
            <person name="Mochizuki Y."/>
            <person name="Mount S."/>
            <person name="Morishita T."/>
            <person name="Miura S."/>
            <person name="Nakayama A."/>
            <person name="Nishizaka S."/>
            <person name="Nomoto H."/>
            <person name="Ohta F."/>
            <person name="Oishi K."/>
            <person name="Rigoutsos I."/>
            <person name="Sano M."/>
            <person name="Sasaki A."/>
            <person name="Sasakura Y."/>
            <person name="Shoguchi E."/>
            <person name="Shin-i T."/>
            <person name="Spagnuolo A."/>
            <person name="Stainier D."/>
            <person name="Suzuki M.M."/>
            <person name="Tassy O."/>
            <person name="Takatori N."/>
            <person name="Tokuoka M."/>
            <person name="Yagi K."/>
            <person name="Yoshizaki F."/>
            <person name="Wada S."/>
            <person name="Zhang C."/>
            <person name="Hyatt P.D."/>
            <person name="Larimer F."/>
            <person name="Detter C."/>
            <person name="Doggett N."/>
            <person name="Glavina T."/>
            <person name="Hawkins T."/>
            <person name="Richardson P."/>
            <person name="Lucas S."/>
            <person name="Kohara Y."/>
            <person name="Levine M."/>
            <person name="Satoh N."/>
            <person name="Rokhsar D.S."/>
        </authorList>
    </citation>
    <scope>NUCLEOTIDE SEQUENCE [LARGE SCALE GENOMIC DNA]</scope>
</reference>
<reference evidence="32" key="4">
    <citation type="submission" date="2025-09" db="UniProtKB">
        <authorList>
            <consortium name="Ensembl"/>
        </authorList>
    </citation>
    <scope>IDENTIFICATION</scope>
</reference>
<protein>
    <recommendedName>
        <fullName evidence="4">Ileal sodium/bile acid cotransporter</fullName>
    </recommendedName>
    <alternativeName>
        <fullName evidence="18">Apical sodium-dependent bile acid transporter</fullName>
    </alternativeName>
    <alternativeName>
        <fullName evidence="20">Ileal Na(+)/bile acid cotransporter</fullName>
    </alternativeName>
    <alternativeName>
        <fullName evidence="16">Ileal sodium-dependent bile acid transporter</fullName>
    </alternativeName>
    <alternativeName>
        <fullName evidence="19">Na(+)-dependent ileal bile acid transporter</fullName>
    </alternativeName>
    <alternativeName>
        <fullName evidence="17">Solute carrier family 10 member 2</fullName>
    </alternativeName>
</protein>
<keyword evidence="12" id="KW-0406">Ion transport</keyword>
<dbReference type="InterPro" id="IPR038770">
    <property type="entry name" value="Na+/solute_symporter_sf"/>
</dbReference>
<evidence type="ECO:0000256" key="31">
    <source>
        <dbReference type="SAM" id="Phobius"/>
    </source>
</evidence>
<reference evidence="32" key="2">
    <citation type="journal article" date="2008" name="Genome Biol.">
        <title>Improved genome assembly and evidence-based global gene model set for the chordate Ciona intestinalis: new insight into intron and operon populations.</title>
        <authorList>
            <person name="Satou Y."/>
            <person name="Mineta K."/>
            <person name="Ogasawara M."/>
            <person name="Sasakura Y."/>
            <person name="Shoguchi E."/>
            <person name="Ueno K."/>
            <person name="Yamada L."/>
            <person name="Matsumoto J."/>
            <person name="Wasserscheid J."/>
            <person name="Dewar K."/>
            <person name="Wiley G.B."/>
            <person name="Macmil S.L."/>
            <person name="Roe B.A."/>
            <person name="Zeller R.W."/>
            <person name="Hastings K.E."/>
            <person name="Lemaire P."/>
            <person name="Lindquist E."/>
            <person name="Endo T."/>
            <person name="Hotta K."/>
            <person name="Inaba K."/>
        </authorList>
    </citation>
    <scope>NUCLEOTIDE SEQUENCE [LARGE SCALE GENOMIC DNA]</scope>
    <source>
        <strain evidence="32">wild type</strain>
    </source>
</reference>
<comment type="catalytic activity">
    <reaction evidence="29">
        <text>taurochenodeoxycholate(out) + 2 Na(+)(out) = taurochenodeoxycholate(in) + 2 Na(+)(in)</text>
        <dbReference type="Rhea" id="RHEA:71923"/>
        <dbReference type="ChEBI" id="CHEBI:9407"/>
        <dbReference type="ChEBI" id="CHEBI:29101"/>
    </reaction>
</comment>
<evidence type="ECO:0000256" key="5">
    <source>
        <dbReference type="ARBA" id="ARBA00022448"/>
    </source>
</evidence>
<dbReference type="PANTHER" id="PTHR10361:SF19">
    <property type="entry name" value="ILEAL SODIUM_BILE ACID COTRANSPORTER"/>
    <property type="match status" value="1"/>
</dbReference>
<keyword evidence="6" id="KW-0597">Phosphoprotein</keyword>
<keyword evidence="8" id="KW-0769">Symport</keyword>
<keyword evidence="11" id="KW-0445">Lipid transport</keyword>
<evidence type="ECO:0000256" key="13">
    <source>
        <dbReference type="ARBA" id="ARBA00023136"/>
    </source>
</evidence>
<keyword evidence="9 31" id="KW-1133">Transmembrane helix</keyword>
<comment type="subcellular location">
    <subcellularLocation>
        <location evidence="1">Membrane</location>
        <topology evidence="1">Multi-pass membrane protein</topology>
    </subcellularLocation>
</comment>
<comment type="catalytic activity">
    <reaction evidence="28">
        <text>taurocholate(out) + 2 Na(+)(out) = taurocholate(in) + 2 Na(+)(in)</text>
        <dbReference type="Rhea" id="RHEA:71875"/>
        <dbReference type="ChEBI" id="CHEBI:29101"/>
        <dbReference type="ChEBI" id="CHEBI:36257"/>
    </reaction>
</comment>
<evidence type="ECO:0000256" key="24">
    <source>
        <dbReference type="ARBA" id="ARBA00047311"/>
    </source>
</evidence>
<evidence type="ECO:0000256" key="26">
    <source>
        <dbReference type="ARBA" id="ARBA00047743"/>
    </source>
</evidence>
<reference evidence="32" key="3">
    <citation type="submission" date="2025-08" db="UniProtKB">
        <authorList>
            <consortium name="Ensembl"/>
        </authorList>
    </citation>
    <scope>IDENTIFICATION</scope>
</reference>
<comment type="catalytic activity">
    <reaction evidence="26">
        <text>taurodeoxycholate(out) + 2 Na(+)(out) = taurodeoxycholate(in) + 2 Na(+)(in)</text>
        <dbReference type="Rhea" id="RHEA:72087"/>
        <dbReference type="ChEBI" id="CHEBI:29101"/>
        <dbReference type="ChEBI" id="CHEBI:36261"/>
    </reaction>
</comment>
<evidence type="ECO:0000256" key="20">
    <source>
        <dbReference type="ARBA" id="ARBA00033223"/>
    </source>
</evidence>
<feature type="transmembrane region" description="Helical" evidence="31">
    <location>
        <begin position="188"/>
        <end position="210"/>
    </location>
</feature>
<evidence type="ECO:0000256" key="11">
    <source>
        <dbReference type="ARBA" id="ARBA00023055"/>
    </source>
</evidence>
<sequence>LLLYSYGCAVDIVVLKEHIKRPIGVGIAGLCQFILMPLIVFGLAQALHLHKVAAVVMLITASVPGGTLSNILAYLMEGDLALSMLMTSCSSILAFAFIPLNLFFYGSQWMPKDTDYATLIPYTSVLLSLLLMMIPVALGVLVNWKFPSVALRIILVCKILLCLTIVCLAVLSGLLYRDSLLRFMPNELWLLCVFMPMVGFGLGYLFSFVARLNSKTRRTVAVETGCQNGQLGCAILKVAFPNHLIGSFFVFPLLYSVFQLIEGLLLVALFKLTSSKEEEEEEKKSP</sequence>
<keyword evidence="10" id="KW-0915">Sodium</keyword>
<proteinExistence type="inferred from homology"/>
<evidence type="ECO:0000313" key="33">
    <source>
        <dbReference type="Proteomes" id="UP000008144"/>
    </source>
</evidence>
<dbReference type="GO" id="GO:0006869">
    <property type="term" value="P:lipid transport"/>
    <property type="evidence" value="ECO:0007669"/>
    <property type="project" value="UniProtKB-KW"/>
</dbReference>
<comment type="catalytic activity">
    <reaction evidence="22">
        <text>cholate(out) + 2 Na(+)(out) = cholate(in) + 2 Na(+)(in)</text>
        <dbReference type="Rhea" id="RHEA:71911"/>
        <dbReference type="ChEBI" id="CHEBI:29101"/>
        <dbReference type="ChEBI" id="CHEBI:29747"/>
    </reaction>
</comment>
<evidence type="ECO:0000256" key="15">
    <source>
        <dbReference type="ARBA" id="ARBA00023201"/>
    </source>
</evidence>
<evidence type="ECO:0000256" key="27">
    <source>
        <dbReference type="ARBA" id="ARBA00048013"/>
    </source>
</evidence>
<comment type="catalytic activity">
    <reaction evidence="25">
        <text>tauroursodeoxycholate(out) + 2 Na(+)(out) = tauroursodeoxycholate(in) + 2 Na(+)(in)</text>
        <dbReference type="Rhea" id="RHEA:71927"/>
        <dbReference type="ChEBI" id="CHEBI:29101"/>
        <dbReference type="ChEBI" id="CHEBI:132028"/>
    </reaction>
</comment>
<dbReference type="PANTHER" id="PTHR10361">
    <property type="entry name" value="SODIUM-BILE ACID COTRANSPORTER"/>
    <property type="match status" value="1"/>
</dbReference>
<evidence type="ECO:0000256" key="28">
    <source>
        <dbReference type="ARBA" id="ARBA00048327"/>
    </source>
</evidence>
<dbReference type="GO" id="GO:0006814">
    <property type="term" value="P:sodium ion transport"/>
    <property type="evidence" value="ECO:0007669"/>
    <property type="project" value="UniProtKB-KW"/>
</dbReference>
<dbReference type="InterPro" id="IPR004710">
    <property type="entry name" value="Bilac:Na_transpt"/>
</dbReference>
<feature type="transmembrane region" description="Helical" evidence="31">
    <location>
        <begin position="153"/>
        <end position="176"/>
    </location>
</feature>
<name>F6Y070_CIOIN</name>
<comment type="function">
    <text evidence="23">Plays a critical role in the sodium-dependent reabsorption of bile acids from the lumen of the small intestine. Transports various bile acids, unconjugated or conjugated, such as cholate and taurocholate. Also responsible for bile acid transport in the renal proximal tubules, a salvage mechanism that helps conserve bile acids. Works collaboratively with the Na(+)-taurocholate cotransporting polypeptide (NTCP), the organic solute transporter (OST), and the bile salt export pump (BSEP), to ensure efficacious biological recycling of bile acids during enterohepatic circulation.</text>
</comment>
<evidence type="ECO:0000256" key="21">
    <source>
        <dbReference type="ARBA" id="ARBA00034215"/>
    </source>
</evidence>
<evidence type="ECO:0000256" key="3">
    <source>
        <dbReference type="ARBA" id="ARBA00011407"/>
    </source>
</evidence>
<evidence type="ECO:0000256" key="2">
    <source>
        <dbReference type="ARBA" id="ARBA00006528"/>
    </source>
</evidence>
<evidence type="ECO:0000256" key="16">
    <source>
        <dbReference type="ARBA" id="ARBA00030792"/>
    </source>
</evidence>
<evidence type="ECO:0000256" key="9">
    <source>
        <dbReference type="ARBA" id="ARBA00022989"/>
    </source>
</evidence>
<evidence type="ECO:0000256" key="17">
    <source>
        <dbReference type="ARBA" id="ARBA00031381"/>
    </source>
</evidence>
<evidence type="ECO:0000256" key="7">
    <source>
        <dbReference type="ARBA" id="ARBA00022692"/>
    </source>
</evidence>
<evidence type="ECO:0000313" key="32">
    <source>
        <dbReference type="Ensembl" id="ENSCINP00000013851.3"/>
    </source>
</evidence>
<dbReference type="HOGENOM" id="CLU_034788_7_0_1"/>
<evidence type="ECO:0000256" key="12">
    <source>
        <dbReference type="ARBA" id="ARBA00023065"/>
    </source>
</evidence>
<comment type="catalytic activity">
    <reaction evidence="21">
        <text>glycocholate(out) + 2 Na(+)(out) = glycocholate(in) + 2 Na(+)(in)</text>
        <dbReference type="Rhea" id="RHEA:71935"/>
        <dbReference type="ChEBI" id="CHEBI:29101"/>
        <dbReference type="ChEBI" id="CHEBI:29746"/>
    </reaction>
</comment>
<comment type="catalytic activity">
    <reaction evidence="30">
        <text>tauronorcholate(out) + 2 Na(+)(out) = tauronorcholate(in) + 2 Na(+)(in)</text>
        <dbReference type="Rhea" id="RHEA:71915"/>
        <dbReference type="ChEBI" id="CHEBI:29101"/>
        <dbReference type="ChEBI" id="CHEBI:191405"/>
    </reaction>
</comment>
<evidence type="ECO:0000256" key="10">
    <source>
        <dbReference type="ARBA" id="ARBA00023053"/>
    </source>
</evidence>
<accession>F6Y070</accession>
<feature type="transmembrane region" description="Helical" evidence="31">
    <location>
        <begin position="23"/>
        <end position="43"/>
    </location>
</feature>
<feature type="transmembrane region" description="Helical" evidence="31">
    <location>
        <begin position="248"/>
        <end position="270"/>
    </location>
</feature>
<evidence type="ECO:0000256" key="6">
    <source>
        <dbReference type="ARBA" id="ARBA00022553"/>
    </source>
</evidence>
<keyword evidence="14" id="KW-0325">Glycoprotein</keyword>
<evidence type="ECO:0000256" key="29">
    <source>
        <dbReference type="ARBA" id="ARBA00048338"/>
    </source>
</evidence>
<comment type="similarity">
    <text evidence="2">Belongs to the bile acid:sodium symporter (BASS) (TC 2.A.28) family.</text>
</comment>
<keyword evidence="5" id="KW-0813">Transport</keyword>
<keyword evidence="33" id="KW-1185">Reference proteome</keyword>
<comment type="catalytic activity">
    <reaction evidence="27">
        <text>tauro-beta-muricholate(out) + 2 Na(+)(out) = tauro-beta-muricholate(in) + 2 Na(+)(in)</text>
        <dbReference type="Rhea" id="RHEA:72179"/>
        <dbReference type="ChEBI" id="CHEBI:29101"/>
        <dbReference type="ChEBI" id="CHEBI:133064"/>
    </reaction>
</comment>
<dbReference type="Pfam" id="PF01758">
    <property type="entry name" value="SBF"/>
    <property type="match status" value="1"/>
</dbReference>
<keyword evidence="15" id="KW-0739">Sodium transport</keyword>
<comment type="catalytic activity">
    <reaction evidence="24">
        <text>tauroallocholate(out) + 2 Na(+)(out) = tauroallocholate(in) + 2 Na(+)(in)</text>
        <dbReference type="Rhea" id="RHEA:51840"/>
        <dbReference type="ChEBI" id="CHEBI:29101"/>
        <dbReference type="ChEBI" id="CHEBI:191406"/>
    </reaction>
</comment>